<proteinExistence type="predicted"/>
<gene>
    <name evidence="1" type="ORF">E3U43_000755</name>
</gene>
<dbReference type="EMBL" id="CM011695">
    <property type="protein sequence ID" value="TMS03866.1"/>
    <property type="molecule type" value="Genomic_DNA"/>
</dbReference>
<evidence type="ECO:0000313" key="1">
    <source>
        <dbReference type="EMBL" id="TMS03866.1"/>
    </source>
</evidence>
<protein>
    <submittedName>
        <fullName evidence="1">Uncharacterized protein</fullName>
    </submittedName>
</protein>
<organism evidence="1 2">
    <name type="scientific">Larimichthys crocea</name>
    <name type="common">Large yellow croaker</name>
    <name type="synonym">Pseudosciaena crocea</name>
    <dbReference type="NCBI Taxonomy" id="215358"/>
    <lineage>
        <taxon>Eukaryota</taxon>
        <taxon>Metazoa</taxon>
        <taxon>Chordata</taxon>
        <taxon>Craniata</taxon>
        <taxon>Vertebrata</taxon>
        <taxon>Euteleostomi</taxon>
        <taxon>Actinopterygii</taxon>
        <taxon>Neopterygii</taxon>
        <taxon>Teleostei</taxon>
        <taxon>Neoteleostei</taxon>
        <taxon>Acanthomorphata</taxon>
        <taxon>Eupercaria</taxon>
        <taxon>Sciaenidae</taxon>
        <taxon>Larimichthys</taxon>
    </lineage>
</organism>
<reference evidence="1" key="1">
    <citation type="submission" date="2018-11" db="EMBL/GenBank/DDBJ databases">
        <title>The sequence and de novo assembly of Larimichthys crocea genome using PacBio and Hi-C technologies.</title>
        <authorList>
            <person name="Xu P."/>
            <person name="Chen B."/>
            <person name="Zhou Z."/>
            <person name="Ke Q."/>
            <person name="Wu Y."/>
            <person name="Bai H."/>
            <person name="Pu F."/>
        </authorList>
    </citation>
    <scope>NUCLEOTIDE SEQUENCE</scope>
    <source>
        <tissue evidence="1">Muscle</tissue>
    </source>
</reference>
<sequence length="257" mass="28008">LLWLYLRARHDRDGHSYCSVKGCERVKVMATTSSKQICNCSAKAYPKYSKTPSAVVPMPALNTQPCKGCGAKQLVFSSEPWTSYLQTQVKSLCSKEQQRGDNSSFITVNEVTMPFNQPGYLLVSVDACSGKVTKKTSFAKMDAKMEQYLKTAIPKRSIVLIATRGQPEGLVRVAPYLVSFGLAKAADLHSKDSLALWGFHGGSSPPPWVSLQAGEGDEILGLQERYLPLGLEAYGCTAPAAQTRKDLELLKKATGPQ</sequence>
<accession>A0ACD3Q9L0</accession>
<keyword evidence="2" id="KW-1185">Reference proteome</keyword>
<name>A0ACD3Q9L0_LARCR</name>
<comment type="caution">
    <text evidence="1">The sequence shown here is derived from an EMBL/GenBank/DDBJ whole genome shotgun (WGS) entry which is preliminary data.</text>
</comment>
<feature type="non-terminal residue" evidence="1">
    <location>
        <position position="1"/>
    </location>
</feature>
<dbReference type="Proteomes" id="UP000793456">
    <property type="component" value="Chromosome XXII"/>
</dbReference>
<evidence type="ECO:0000313" key="2">
    <source>
        <dbReference type="Proteomes" id="UP000793456"/>
    </source>
</evidence>